<keyword evidence="4" id="KW-0560">Oxidoreductase</keyword>
<dbReference type="Proteomes" id="UP000235786">
    <property type="component" value="Unassembled WGS sequence"/>
</dbReference>
<feature type="transmembrane region" description="Helical" evidence="6">
    <location>
        <begin position="7"/>
        <end position="26"/>
    </location>
</feature>
<evidence type="ECO:0000256" key="4">
    <source>
        <dbReference type="ARBA" id="ARBA00023002"/>
    </source>
</evidence>
<accession>A0A2J6RLK0</accession>
<dbReference type="SUPFAM" id="SSF51905">
    <property type="entry name" value="FAD/NAD(P)-binding domain"/>
    <property type="match status" value="1"/>
</dbReference>
<keyword evidence="3" id="KW-0274">FAD</keyword>
<dbReference type="Gene3D" id="3.50.50.60">
    <property type="entry name" value="FAD/NAD(P)-binding domain"/>
    <property type="match status" value="1"/>
</dbReference>
<evidence type="ECO:0000256" key="3">
    <source>
        <dbReference type="ARBA" id="ARBA00022827"/>
    </source>
</evidence>
<evidence type="ECO:0000256" key="2">
    <source>
        <dbReference type="ARBA" id="ARBA00022630"/>
    </source>
</evidence>
<keyword evidence="5" id="KW-0503">Monooxygenase</keyword>
<dbReference type="SUPFAM" id="SSF54373">
    <property type="entry name" value="FAD-linked reductases, C-terminal domain"/>
    <property type="match status" value="1"/>
</dbReference>
<evidence type="ECO:0000313" key="8">
    <source>
        <dbReference type="EMBL" id="PMD39390.1"/>
    </source>
</evidence>
<reference evidence="8 9" key="1">
    <citation type="submission" date="2016-04" db="EMBL/GenBank/DDBJ databases">
        <title>A degradative enzymes factory behind the ericoid mycorrhizal symbiosis.</title>
        <authorList>
            <consortium name="DOE Joint Genome Institute"/>
            <person name="Martino E."/>
            <person name="Morin E."/>
            <person name="Grelet G."/>
            <person name="Kuo A."/>
            <person name="Kohler A."/>
            <person name="Daghino S."/>
            <person name="Barry K."/>
            <person name="Choi C."/>
            <person name="Cichocki N."/>
            <person name="Clum A."/>
            <person name="Copeland A."/>
            <person name="Hainaut M."/>
            <person name="Haridas S."/>
            <person name="Labutti K."/>
            <person name="Lindquist E."/>
            <person name="Lipzen A."/>
            <person name="Khouja H.-R."/>
            <person name="Murat C."/>
            <person name="Ohm R."/>
            <person name="Olson A."/>
            <person name="Spatafora J."/>
            <person name="Veneault-Fourrey C."/>
            <person name="Henrissat B."/>
            <person name="Grigoriev I."/>
            <person name="Martin F."/>
            <person name="Perotto S."/>
        </authorList>
    </citation>
    <scope>NUCLEOTIDE SEQUENCE [LARGE SCALE GENOMIC DNA]</scope>
    <source>
        <strain evidence="8 9">F</strain>
    </source>
</reference>
<dbReference type="EMBL" id="KZ613946">
    <property type="protein sequence ID" value="PMD39390.1"/>
    <property type="molecule type" value="Genomic_DNA"/>
</dbReference>
<keyword evidence="6" id="KW-1133">Transmembrane helix</keyword>
<dbReference type="InterPro" id="IPR050493">
    <property type="entry name" value="FAD-dep_Monooxygenase_BioMet"/>
</dbReference>
<name>A0A2J6RLK0_HYAVF</name>
<dbReference type="STRING" id="1149755.A0A2J6RLK0"/>
<dbReference type="GO" id="GO:0004497">
    <property type="term" value="F:monooxygenase activity"/>
    <property type="evidence" value="ECO:0007669"/>
    <property type="project" value="UniProtKB-KW"/>
</dbReference>
<protein>
    <submittedName>
        <fullName evidence="8">Zeaxanthin epoxidase</fullName>
    </submittedName>
</protein>
<comment type="similarity">
    <text evidence="1">Belongs to the paxM FAD-dependent monooxygenase family.</text>
</comment>
<evidence type="ECO:0000256" key="6">
    <source>
        <dbReference type="SAM" id="Phobius"/>
    </source>
</evidence>
<evidence type="ECO:0000313" key="9">
    <source>
        <dbReference type="Proteomes" id="UP000235786"/>
    </source>
</evidence>
<keyword evidence="6" id="KW-0472">Membrane</keyword>
<dbReference type="InterPro" id="IPR002938">
    <property type="entry name" value="FAD-bd"/>
</dbReference>
<dbReference type="AlphaFoldDB" id="A0A2J6RLK0"/>
<evidence type="ECO:0000256" key="1">
    <source>
        <dbReference type="ARBA" id="ARBA00007992"/>
    </source>
</evidence>
<dbReference type="InterPro" id="IPR036188">
    <property type="entry name" value="FAD/NAD-bd_sf"/>
</dbReference>
<organism evidence="8 9">
    <name type="scientific">Hyaloscypha variabilis (strain UAMH 11265 / GT02V1 / F)</name>
    <name type="common">Meliniomyces variabilis</name>
    <dbReference type="NCBI Taxonomy" id="1149755"/>
    <lineage>
        <taxon>Eukaryota</taxon>
        <taxon>Fungi</taxon>
        <taxon>Dikarya</taxon>
        <taxon>Ascomycota</taxon>
        <taxon>Pezizomycotina</taxon>
        <taxon>Leotiomycetes</taxon>
        <taxon>Helotiales</taxon>
        <taxon>Hyaloscyphaceae</taxon>
        <taxon>Hyaloscypha</taxon>
        <taxon>Hyaloscypha variabilis</taxon>
    </lineage>
</organism>
<dbReference type="PANTHER" id="PTHR13789:SF314">
    <property type="entry name" value="FAD-BINDING DOMAIN-CONTAINING PROTEIN"/>
    <property type="match status" value="1"/>
</dbReference>
<sequence>MSAGFEPFRIIIVGGGIAGLAAAIGLRSVGRKITVLEQSSQHKEIGAAISLQPNATKILEKWGLGPLLERKGGMPDKGFKMFSTDGTLKASIPFSRETYGADRVLYHRVDLLDALKEAATTEDGPGEPASIVLSSRVIGCDTSNATVTLVDGTSFSGDLIIGADGIHSKLRKLVTGSDTGAVPTGTSAYRIIVPTSQLIANPGISSFIDLKAPWTSMIMGHDRRVIMGPCREGKLFSMVCLVPDEFMNEKSSTDSWTSEGSTEKLLQSFESFPEWLKEIFRAAPSLGLWQLRDIQPLKTWVKDRVILIGDAAHAMLPTQGQGASQSVEDAEALQEFFSDIHSGPSAAEVNARLEMVFKCRYERVTLIQGYSRQQAGPATTENGQKITMNTLEFSDYNCGYEGAKKWLSTSSVGTTV</sequence>
<evidence type="ECO:0000256" key="5">
    <source>
        <dbReference type="ARBA" id="ARBA00023033"/>
    </source>
</evidence>
<keyword evidence="9" id="KW-1185">Reference proteome</keyword>
<dbReference type="GO" id="GO:0071949">
    <property type="term" value="F:FAD binding"/>
    <property type="evidence" value="ECO:0007669"/>
    <property type="project" value="InterPro"/>
</dbReference>
<feature type="domain" description="FAD-binding" evidence="7">
    <location>
        <begin position="10"/>
        <end position="335"/>
    </location>
</feature>
<dbReference type="PANTHER" id="PTHR13789">
    <property type="entry name" value="MONOOXYGENASE"/>
    <property type="match status" value="1"/>
</dbReference>
<gene>
    <name evidence="8" type="ORF">L207DRAFT_566401</name>
</gene>
<dbReference type="PRINTS" id="PR00420">
    <property type="entry name" value="RNGMNOXGNASE"/>
</dbReference>
<keyword evidence="2" id="KW-0285">Flavoprotein</keyword>
<dbReference type="Pfam" id="PF01494">
    <property type="entry name" value="FAD_binding_3"/>
    <property type="match status" value="1"/>
</dbReference>
<evidence type="ECO:0000259" key="7">
    <source>
        <dbReference type="Pfam" id="PF01494"/>
    </source>
</evidence>
<keyword evidence="6" id="KW-0812">Transmembrane</keyword>
<dbReference type="OrthoDB" id="9993796at2759"/>
<proteinExistence type="inferred from homology"/>